<dbReference type="Gene3D" id="3.40.50.1820">
    <property type="entry name" value="alpha/beta hydrolase"/>
    <property type="match status" value="2"/>
</dbReference>
<evidence type="ECO:0000313" key="4">
    <source>
        <dbReference type="Proteomes" id="UP000237347"/>
    </source>
</evidence>
<dbReference type="GO" id="GO:0009696">
    <property type="term" value="P:salicylic acid metabolic process"/>
    <property type="evidence" value="ECO:0007669"/>
    <property type="project" value="TreeGrafter"/>
</dbReference>
<reference evidence="3 4" key="1">
    <citation type="journal article" date="2018" name="Sci. Data">
        <title>The draft genome sequence of cork oak.</title>
        <authorList>
            <person name="Ramos A.M."/>
            <person name="Usie A."/>
            <person name="Barbosa P."/>
            <person name="Barros P.M."/>
            <person name="Capote T."/>
            <person name="Chaves I."/>
            <person name="Simoes F."/>
            <person name="Abreu I."/>
            <person name="Carrasquinho I."/>
            <person name="Faro C."/>
            <person name="Guimaraes J.B."/>
            <person name="Mendonca D."/>
            <person name="Nobrega F."/>
            <person name="Rodrigues L."/>
            <person name="Saibo N.J.M."/>
            <person name="Varela M.C."/>
            <person name="Egas C."/>
            <person name="Matos J."/>
            <person name="Miguel C.M."/>
            <person name="Oliveira M.M."/>
            <person name="Ricardo C.P."/>
            <person name="Goncalves S."/>
        </authorList>
    </citation>
    <scope>NUCLEOTIDE SEQUENCE [LARGE SCALE GENOMIC DNA]</scope>
    <source>
        <strain evidence="4">cv. HL8</strain>
    </source>
</reference>
<gene>
    <name evidence="3" type="primary">MES15</name>
    <name evidence="3" type="ORF">CFP56_006336</name>
</gene>
<feature type="domain" description="AB hydrolase-1" evidence="2">
    <location>
        <begin position="75"/>
        <end position="313"/>
    </location>
</feature>
<dbReference type="FunFam" id="3.40.50.1820:FF:000025">
    <property type="entry name" value="putative methylesterase 11, chloroplastic"/>
    <property type="match status" value="1"/>
</dbReference>
<sequence>DLNIDGMETSHFVLVHGGGFGAWCWYKTISLLEESGYRVDAVDLAGSGIHTFDTNSITSLAQYDLNVDGLETIHFVLVHGGGFGAWCWYKTITLLEESGYRVDAVDLAGSGIHTFDTNSITSLAQYVKPLTDILEKLGDGEKVILVGHDFGGACISYVMELFPSKISKAIFIAAAMLSSEQSFLDMFSQQTGSNDLMQQAQKFLYTNGKDQPPTAIGLDKELVKDFLFNQSPAKDVALSLVSMRPIPFGPVIEKLSLSDAHYGSIQRFYIGTPEDCAVPVALQENIINTNPPEQVFWLKGSDHAPFLSRPQSLNKILVEIAQIPPKQA</sequence>
<proteinExistence type="predicted"/>
<keyword evidence="4" id="KW-1185">Reference proteome</keyword>
<dbReference type="GO" id="GO:0009694">
    <property type="term" value="P:jasmonic acid metabolic process"/>
    <property type="evidence" value="ECO:0007669"/>
    <property type="project" value="TreeGrafter"/>
</dbReference>
<dbReference type="PANTHER" id="PTHR10992">
    <property type="entry name" value="METHYLESTERASE FAMILY MEMBER"/>
    <property type="match status" value="1"/>
</dbReference>
<dbReference type="InterPro" id="IPR000073">
    <property type="entry name" value="AB_hydrolase_1"/>
</dbReference>
<dbReference type="EMBL" id="PKMF04000137">
    <property type="protein sequence ID" value="KAK7847664.1"/>
    <property type="molecule type" value="Genomic_DNA"/>
</dbReference>
<feature type="non-terminal residue" evidence="3">
    <location>
        <position position="1"/>
    </location>
</feature>
<dbReference type="Proteomes" id="UP000237347">
    <property type="component" value="Unassembled WGS sequence"/>
</dbReference>
<dbReference type="GO" id="GO:0080032">
    <property type="term" value="F:methyl jasmonate esterase activity"/>
    <property type="evidence" value="ECO:0007669"/>
    <property type="project" value="TreeGrafter"/>
</dbReference>
<dbReference type="PANTHER" id="PTHR10992:SF1025">
    <property type="entry name" value="METHYLESTERASE 15, CHLOROPLASTIC-RELATED"/>
    <property type="match status" value="1"/>
</dbReference>
<dbReference type="AlphaFoldDB" id="A0AAW0L9W9"/>
<dbReference type="GO" id="GO:0080031">
    <property type="term" value="F:methyl salicylate esterase activity"/>
    <property type="evidence" value="ECO:0007669"/>
    <property type="project" value="TreeGrafter"/>
</dbReference>
<accession>A0AAW0L9W9</accession>
<dbReference type="SUPFAM" id="SSF53474">
    <property type="entry name" value="alpha/beta-Hydrolases"/>
    <property type="match status" value="2"/>
</dbReference>
<organism evidence="3 4">
    <name type="scientific">Quercus suber</name>
    <name type="common">Cork oak</name>
    <dbReference type="NCBI Taxonomy" id="58331"/>
    <lineage>
        <taxon>Eukaryota</taxon>
        <taxon>Viridiplantae</taxon>
        <taxon>Streptophyta</taxon>
        <taxon>Embryophyta</taxon>
        <taxon>Tracheophyta</taxon>
        <taxon>Spermatophyta</taxon>
        <taxon>Magnoliopsida</taxon>
        <taxon>eudicotyledons</taxon>
        <taxon>Gunneridae</taxon>
        <taxon>Pentapetalae</taxon>
        <taxon>rosids</taxon>
        <taxon>fabids</taxon>
        <taxon>Fagales</taxon>
        <taxon>Fagaceae</taxon>
        <taxon>Quercus</taxon>
    </lineage>
</organism>
<dbReference type="Pfam" id="PF12697">
    <property type="entry name" value="Abhydrolase_6"/>
    <property type="match status" value="1"/>
</dbReference>
<dbReference type="GO" id="GO:0080030">
    <property type="term" value="F:methyl indole-3-acetate esterase activity"/>
    <property type="evidence" value="ECO:0007669"/>
    <property type="project" value="TreeGrafter"/>
</dbReference>
<comment type="caution">
    <text evidence="3">The sequence shown here is derived from an EMBL/GenBank/DDBJ whole genome shotgun (WGS) entry which is preliminary data.</text>
</comment>
<dbReference type="InterPro" id="IPR029058">
    <property type="entry name" value="AB_hydrolase_fold"/>
</dbReference>
<keyword evidence="1" id="KW-0378">Hydrolase</keyword>
<dbReference type="InterPro" id="IPR045889">
    <property type="entry name" value="MES/HNL"/>
</dbReference>
<name>A0AAW0L9W9_QUESU</name>
<evidence type="ECO:0000259" key="2">
    <source>
        <dbReference type="Pfam" id="PF12697"/>
    </source>
</evidence>
<evidence type="ECO:0000313" key="3">
    <source>
        <dbReference type="EMBL" id="KAK7847664.1"/>
    </source>
</evidence>
<protein>
    <submittedName>
        <fullName evidence="3">Methylesterase 15</fullName>
    </submittedName>
</protein>
<evidence type="ECO:0000256" key="1">
    <source>
        <dbReference type="ARBA" id="ARBA00022801"/>
    </source>
</evidence>